<dbReference type="Proteomes" id="UP001417504">
    <property type="component" value="Unassembled WGS sequence"/>
</dbReference>
<evidence type="ECO:0000313" key="2">
    <source>
        <dbReference type="EMBL" id="KAK9145302.1"/>
    </source>
</evidence>
<accession>A0AAP0K3M6</accession>
<gene>
    <name evidence="2" type="ORF">Sjap_005205</name>
</gene>
<sequence>MGEKWRRVDDEEDDDEVHLNIQEGKWWSRGDKTTCGGVAFQSPPPETAGGAPLGSPTTIGCEEEGGKGVVSTTSPPPLPPPRRLAGGRRPSDQPLGSLQRGPRWREVRRAAAWRGVLPSTIPTRGEHGLPFFFGSTTFVDRSAVYLFRRARPLFGPGSGIGSKWRSGPGDPTLGRGRVVTRHVSYDLPCPINVPNP</sequence>
<keyword evidence="3" id="KW-1185">Reference proteome</keyword>
<protein>
    <submittedName>
        <fullName evidence="2">Uncharacterized protein</fullName>
    </submittedName>
</protein>
<name>A0AAP0K3M6_9MAGN</name>
<organism evidence="2 3">
    <name type="scientific">Stephania japonica</name>
    <dbReference type="NCBI Taxonomy" id="461633"/>
    <lineage>
        <taxon>Eukaryota</taxon>
        <taxon>Viridiplantae</taxon>
        <taxon>Streptophyta</taxon>
        <taxon>Embryophyta</taxon>
        <taxon>Tracheophyta</taxon>
        <taxon>Spermatophyta</taxon>
        <taxon>Magnoliopsida</taxon>
        <taxon>Ranunculales</taxon>
        <taxon>Menispermaceae</taxon>
        <taxon>Menispermoideae</taxon>
        <taxon>Cissampelideae</taxon>
        <taxon>Stephania</taxon>
    </lineage>
</organism>
<dbReference type="EMBL" id="JBBNAE010000002">
    <property type="protein sequence ID" value="KAK9145302.1"/>
    <property type="molecule type" value="Genomic_DNA"/>
</dbReference>
<reference evidence="2 3" key="1">
    <citation type="submission" date="2024-01" db="EMBL/GenBank/DDBJ databases">
        <title>Genome assemblies of Stephania.</title>
        <authorList>
            <person name="Yang L."/>
        </authorList>
    </citation>
    <scope>NUCLEOTIDE SEQUENCE [LARGE SCALE GENOMIC DNA]</scope>
    <source>
        <strain evidence="2">QJT</strain>
        <tissue evidence="2">Leaf</tissue>
    </source>
</reference>
<evidence type="ECO:0000256" key="1">
    <source>
        <dbReference type="SAM" id="MobiDB-lite"/>
    </source>
</evidence>
<evidence type="ECO:0000313" key="3">
    <source>
        <dbReference type="Proteomes" id="UP001417504"/>
    </source>
</evidence>
<dbReference type="AlphaFoldDB" id="A0AAP0K3M6"/>
<proteinExistence type="predicted"/>
<comment type="caution">
    <text evidence="2">The sequence shown here is derived from an EMBL/GenBank/DDBJ whole genome shotgun (WGS) entry which is preliminary data.</text>
</comment>
<feature type="region of interest" description="Disordered" evidence="1">
    <location>
        <begin position="29"/>
        <end position="100"/>
    </location>
</feature>